<organism evidence="7 8">
    <name type="scientific">Eragrostis curvula</name>
    <name type="common">weeping love grass</name>
    <dbReference type="NCBI Taxonomy" id="38414"/>
    <lineage>
        <taxon>Eukaryota</taxon>
        <taxon>Viridiplantae</taxon>
        <taxon>Streptophyta</taxon>
        <taxon>Embryophyta</taxon>
        <taxon>Tracheophyta</taxon>
        <taxon>Spermatophyta</taxon>
        <taxon>Magnoliopsida</taxon>
        <taxon>Liliopsida</taxon>
        <taxon>Poales</taxon>
        <taxon>Poaceae</taxon>
        <taxon>PACMAD clade</taxon>
        <taxon>Chloridoideae</taxon>
        <taxon>Eragrostideae</taxon>
        <taxon>Eragrostidinae</taxon>
        <taxon>Eragrostis</taxon>
    </lineage>
</organism>
<feature type="domain" description="VWFA" evidence="6">
    <location>
        <begin position="5"/>
        <end position="189"/>
    </location>
</feature>
<dbReference type="InterPro" id="IPR002035">
    <property type="entry name" value="VWF_A"/>
</dbReference>
<dbReference type="InterPro" id="IPR003903">
    <property type="entry name" value="UIM_dom"/>
</dbReference>
<feature type="region of interest" description="Disordered" evidence="5">
    <location>
        <begin position="234"/>
        <end position="282"/>
    </location>
</feature>
<evidence type="ECO:0000256" key="3">
    <source>
        <dbReference type="ARBA" id="ARBA00044341"/>
    </source>
</evidence>
<dbReference type="InterPro" id="IPR027040">
    <property type="entry name" value="PSMD4"/>
</dbReference>
<dbReference type="EMBL" id="RWGY01000011">
    <property type="protein sequence ID" value="TVU31335.1"/>
    <property type="molecule type" value="Genomic_DNA"/>
</dbReference>
<dbReference type="Gene3D" id="3.40.50.410">
    <property type="entry name" value="von Willebrand factor, type A domain"/>
    <property type="match status" value="1"/>
</dbReference>
<reference evidence="7 8" key="1">
    <citation type="journal article" date="2019" name="Sci. Rep.">
        <title>A high-quality genome of Eragrostis curvula grass provides insights into Poaceae evolution and supports new strategies to enhance forage quality.</title>
        <authorList>
            <person name="Carballo J."/>
            <person name="Santos B.A.C.M."/>
            <person name="Zappacosta D."/>
            <person name="Garbus I."/>
            <person name="Selva J.P."/>
            <person name="Gallo C.A."/>
            <person name="Diaz A."/>
            <person name="Albertini E."/>
            <person name="Caccamo M."/>
            <person name="Echenique V."/>
        </authorList>
    </citation>
    <scope>NUCLEOTIDE SEQUENCE [LARGE SCALE GENOMIC DNA]</scope>
    <source>
        <strain evidence="8">cv. Victoria</strain>
        <tissue evidence="7">Leaf</tissue>
    </source>
</reference>
<dbReference type="Pfam" id="PF13519">
    <property type="entry name" value="VWA_2"/>
    <property type="match status" value="1"/>
</dbReference>
<accession>A0A5J9V5W3</accession>
<dbReference type="GO" id="GO:0031593">
    <property type="term" value="F:polyubiquitin modification-dependent protein binding"/>
    <property type="evidence" value="ECO:0007669"/>
    <property type="project" value="TreeGrafter"/>
</dbReference>
<feature type="compositionally biased region" description="Low complexity" evidence="5">
    <location>
        <begin position="247"/>
        <end position="259"/>
    </location>
</feature>
<proteinExistence type="inferred from homology"/>
<dbReference type="FunFam" id="3.40.50.410:FF:000005">
    <property type="entry name" value="26S proteasome non-ATPase regulatory subunit 4"/>
    <property type="match status" value="1"/>
</dbReference>
<dbReference type="Gene3D" id="1.10.287.3990">
    <property type="match status" value="1"/>
</dbReference>
<dbReference type="GO" id="GO:0043161">
    <property type="term" value="P:proteasome-mediated ubiquitin-dependent protein catabolic process"/>
    <property type="evidence" value="ECO:0007669"/>
    <property type="project" value="TreeGrafter"/>
</dbReference>
<keyword evidence="2" id="KW-0647">Proteasome</keyword>
<dbReference type="PANTHER" id="PTHR10223:SF0">
    <property type="entry name" value="26S PROTEASOME NON-ATPASE REGULATORY SUBUNIT 4"/>
    <property type="match status" value="1"/>
</dbReference>
<dbReference type="SMART" id="SM00726">
    <property type="entry name" value="UIM"/>
    <property type="match status" value="2"/>
</dbReference>
<comment type="caution">
    <text evidence="7">The sequence shown here is derived from an EMBL/GenBank/DDBJ whole genome shotgun (WGS) entry which is preliminary data.</text>
</comment>
<dbReference type="AlphaFoldDB" id="A0A5J9V5W3"/>
<dbReference type="Proteomes" id="UP000324897">
    <property type="component" value="Chromosome 1"/>
</dbReference>
<dbReference type="GO" id="GO:0005829">
    <property type="term" value="C:cytosol"/>
    <property type="evidence" value="ECO:0007669"/>
    <property type="project" value="TreeGrafter"/>
</dbReference>
<evidence type="ECO:0000256" key="2">
    <source>
        <dbReference type="ARBA" id="ARBA00022942"/>
    </source>
</evidence>
<dbReference type="Gramene" id="TVU31335">
    <property type="protein sequence ID" value="TVU31335"/>
    <property type="gene ID" value="EJB05_23017"/>
</dbReference>
<evidence type="ECO:0000256" key="1">
    <source>
        <dbReference type="ARBA" id="ARBA00005574"/>
    </source>
</evidence>
<feature type="region of interest" description="Disordered" evidence="5">
    <location>
        <begin position="303"/>
        <end position="367"/>
    </location>
</feature>
<dbReference type="PROSITE" id="PS50330">
    <property type="entry name" value="UIM"/>
    <property type="match status" value="1"/>
</dbReference>
<dbReference type="PROSITE" id="PS50234">
    <property type="entry name" value="VWFA"/>
    <property type="match status" value="1"/>
</dbReference>
<evidence type="ECO:0000259" key="6">
    <source>
        <dbReference type="PROSITE" id="PS50234"/>
    </source>
</evidence>
<evidence type="ECO:0000313" key="8">
    <source>
        <dbReference type="Proteomes" id="UP000324897"/>
    </source>
</evidence>
<dbReference type="OrthoDB" id="1731724at2759"/>
<protein>
    <recommendedName>
        <fullName evidence="4">26S proteasome non-ATPase regulatory subunit 4 homolog</fullName>
    </recommendedName>
    <alternativeName>
        <fullName evidence="3">26S proteasome regulatory subunit RPN10</fullName>
    </alternativeName>
</protein>
<evidence type="ECO:0000256" key="5">
    <source>
        <dbReference type="SAM" id="MobiDB-lite"/>
    </source>
</evidence>
<dbReference type="SMART" id="SM00327">
    <property type="entry name" value="VWA"/>
    <property type="match status" value="1"/>
</dbReference>
<dbReference type="SUPFAM" id="SSF53300">
    <property type="entry name" value="vWA-like"/>
    <property type="match status" value="1"/>
</dbReference>
<name>A0A5J9V5W3_9POAL</name>
<feature type="compositionally biased region" description="Basic and acidic residues" evidence="5">
    <location>
        <begin position="234"/>
        <end position="246"/>
    </location>
</feature>
<dbReference type="FunFam" id="1.10.287.3990:FF:000004">
    <property type="entry name" value="26S proteasome regulatory subunit N10"/>
    <property type="match status" value="1"/>
</dbReference>
<gene>
    <name evidence="7" type="ORF">EJB05_23017</name>
</gene>
<dbReference type="GO" id="GO:0005634">
    <property type="term" value="C:nucleus"/>
    <property type="evidence" value="ECO:0007669"/>
    <property type="project" value="TreeGrafter"/>
</dbReference>
<evidence type="ECO:0000256" key="4">
    <source>
        <dbReference type="ARBA" id="ARBA00071116"/>
    </source>
</evidence>
<keyword evidence="8" id="KW-1185">Reference proteome</keyword>
<comment type="similarity">
    <text evidence="1">Belongs to the proteasome subunit S5A family.</text>
</comment>
<dbReference type="InterPro" id="IPR036465">
    <property type="entry name" value="vWFA_dom_sf"/>
</dbReference>
<dbReference type="PANTHER" id="PTHR10223">
    <property type="entry name" value="26S PROTEASOME NON-ATPASE REGULATORY SUBUNIT 4"/>
    <property type="match status" value="1"/>
</dbReference>
<dbReference type="GO" id="GO:0008540">
    <property type="term" value="C:proteasome regulatory particle, base subcomplex"/>
    <property type="evidence" value="ECO:0007669"/>
    <property type="project" value="TreeGrafter"/>
</dbReference>
<feature type="compositionally biased region" description="Polar residues" evidence="5">
    <location>
        <begin position="336"/>
        <end position="356"/>
    </location>
</feature>
<sequence length="397" mass="42493">MVLEAVMVCLDNSEWTRNGDYPPSRLDAQADVLGYICGTMTQVNRENTVGVIAMAGKGARVLVTPTTDIGRILISIHRLEIGGEANLTASLQIAQLALKHRHNKKQQQRIIVFVGSPVSCEKSALEGIGKKLKKNNVSIAVVDFGESDDVKTEKLEALVATVNSGSNSHIVHVPPGETTLSNAFVSSPILTRDEGENASVAAASEESGFEFGVDPNVDPELALALRISMEEERARKEAAAKKHTEDSSSADSKGQSSFSTSDKAEAKPSPDPTTGKKRKQMTDDVVDLIQHAPGMLMEDGNSEEAHAADAEMIDSAGHDPELALDLQMSVQEGKAGSQSDSSAVFEDQSFSTSVLSSLPGVDPNDASVNDFLALLHSLRESEKKDKKENKPEDCKNQ</sequence>
<evidence type="ECO:0000313" key="7">
    <source>
        <dbReference type="EMBL" id="TVU31335.1"/>
    </source>
</evidence>